<feature type="non-terminal residue" evidence="2">
    <location>
        <position position="237"/>
    </location>
</feature>
<dbReference type="InterPro" id="IPR036691">
    <property type="entry name" value="Endo/exonu/phosph_ase_sf"/>
</dbReference>
<name>V5GHQ5_ANOGL</name>
<reference evidence="2" key="1">
    <citation type="submission" date="2013-07" db="EMBL/GenBank/DDBJ databases">
        <title>Midgut Transcriptome Profiling of Anoplphora glabripennis, a Lignocellulose Degrading, Wood-Boring Cerambycid.</title>
        <authorList>
            <person name="Scully E.D."/>
            <person name="Hoover K."/>
            <person name="Carlson J.E."/>
            <person name="Tien M."/>
            <person name="Geib S.M."/>
        </authorList>
    </citation>
    <scope>NUCLEOTIDE SEQUENCE</scope>
</reference>
<proteinExistence type="predicted"/>
<feature type="non-terminal residue" evidence="2">
    <location>
        <position position="1"/>
    </location>
</feature>
<dbReference type="GO" id="GO:0031012">
    <property type="term" value="C:extracellular matrix"/>
    <property type="evidence" value="ECO:0007669"/>
    <property type="project" value="TreeGrafter"/>
</dbReference>
<dbReference type="Pfam" id="PF14529">
    <property type="entry name" value="Exo_endo_phos_2"/>
    <property type="match status" value="1"/>
</dbReference>
<dbReference type="PANTHER" id="PTHR33395">
    <property type="entry name" value="TRANSCRIPTASE, PUTATIVE-RELATED-RELATED"/>
    <property type="match status" value="1"/>
</dbReference>
<sequence>SRHTGGVLIYIKNNYELSGVKSFVMHENYWCKFVKIDMMSSKWLVGCLYHSPSSSDARFIEDFEEICDNLFSNNRCVLVGDFNIDLLRSSFYSDKIRQLIALYSISQLVTKPTRVTATSETLVDYVLTNQNNIIAHVHDYPKITDHSVLSVDLGNCSCTNDQLKKYRNFSEKNLNSIKTNLMMCDWNLDTTDIERIFQEISMNCNFVVDDIAPIQTCKYKTKIPWFDNEVFDKIKDR</sequence>
<accession>V5GHQ5</accession>
<organism evidence="2">
    <name type="scientific">Anoplophora glabripennis</name>
    <name type="common">Asian longhorn beetle</name>
    <name type="synonym">Anoplophora nobilis</name>
    <dbReference type="NCBI Taxonomy" id="217634"/>
    <lineage>
        <taxon>Eukaryota</taxon>
        <taxon>Metazoa</taxon>
        <taxon>Ecdysozoa</taxon>
        <taxon>Arthropoda</taxon>
        <taxon>Hexapoda</taxon>
        <taxon>Insecta</taxon>
        <taxon>Pterygota</taxon>
        <taxon>Neoptera</taxon>
        <taxon>Endopterygota</taxon>
        <taxon>Coleoptera</taxon>
        <taxon>Polyphaga</taxon>
        <taxon>Cucujiformia</taxon>
        <taxon>Chrysomeloidea</taxon>
        <taxon>Cerambycidae</taxon>
        <taxon>Lamiinae</taxon>
        <taxon>Lamiini</taxon>
        <taxon>Anoplophora</taxon>
    </lineage>
</organism>
<dbReference type="SUPFAM" id="SSF56219">
    <property type="entry name" value="DNase I-like"/>
    <property type="match status" value="1"/>
</dbReference>
<dbReference type="Gene3D" id="3.60.10.10">
    <property type="entry name" value="Endonuclease/exonuclease/phosphatase"/>
    <property type="match status" value="1"/>
</dbReference>
<protein>
    <recommendedName>
        <fullName evidence="1">Endonuclease/exonuclease/phosphatase domain-containing protein</fullName>
    </recommendedName>
</protein>
<dbReference type="PANTHER" id="PTHR33395:SF22">
    <property type="entry name" value="REVERSE TRANSCRIPTASE DOMAIN-CONTAINING PROTEIN"/>
    <property type="match status" value="1"/>
</dbReference>
<dbReference type="GO" id="GO:0061343">
    <property type="term" value="P:cell adhesion involved in heart morphogenesis"/>
    <property type="evidence" value="ECO:0007669"/>
    <property type="project" value="TreeGrafter"/>
</dbReference>
<evidence type="ECO:0000313" key="2">
    <source>
        <dbReference type="EMBL" id="JAB59993.1"/>
    </source>
</evidence>
<feature type="domain" description="Endonuclease/exonuclease/phosphatase" evidence="1">
    <location>
        <begin position="45"/>
        <end position="147"/>
    </location>
</feature>
<evidence type="ECO:0000259" key="1">
    <source>
        <dbReference type="Pfam" id="PF14529"/>
    </source>
</evidence>
<dbReference type="InterPro" id="IPR005135">
    <property type="entry name" value="Endo/exonuclease/phosphatase"/>
</dbReference>
<dbReference type="AlphaFoldDB" id="V5GHQ5"/>
<dbReference type="GO" id="GO:0003824">
    <property type="term" value="F:catalytic activity"/>
    <property type="evidence" value="ECO:0007669"/>
    <property type="project" value="InterPro"/>
</dbReference>
<dbReference type="GO" id="GO:0007508">
    <property type="term" value="P:larval heart development"/>
    <property type="evidence" value="ECO:0007669"/>
    <property type="project" value="TreeGrafter"/>
</dbReference>
<dbReference type="EMBL" id="GALX01008473">
    <property type="protein sequence ID" value="JAB59993.1"/>
    <property type="molecule type" value="Transcribed_RNA"/>
</dbReference>